<feature type="compositionally biased region" description="Polar residues" evidence="1">
    <location>
        <begin position="142"/>
        <end position="151"/>
    </location>
</feature>
<feature type="compositionally biased region" description="Polar residues" evidence="1">
    <location>
        <begin position="199"/>
        <end position="229"/>
    </location>
</feature>
<dbReference type="AlphaFoldDB" id="A0A8H6XQK8"/>
<proteinExistence type="predicted"/>
<name>A0A8H6XQK8_9AGAR</name>
<evidence type="ECO:0008006" key="4">
    <source>
        <dbReference type="Google" id="ProtNLM"/>
    </source>
</evidence>
<keyword evidence="3" id="KW-1185">Reference proteome</keyword>
<feature type="compositionally biased region" description="Pro residues" evidence="1">
    <location>
        <begin position="154"/>
        <end position="164"/>
    </location>
</feature>
<protein>
    <recommendedName>
        <fullName evidence="4">Rho termination factor N-terminal domain-containing protein</fullName>
    </recommendedName>
</protein>
<feature type="compositionally biased region" description="Low complexity" evidence="1">
    <location>
        <begin position="371"/>
        <end position="395"/>
    </location>
</feature>
<gene>
    <name evidence="2" type="ORF">MSAN_01844100</name>
</gene>
<feature type="compositionally biased region" description="Polar residues" evidence="1">
    <location>
        <begin position="43"/>
        <end position="52"/>
    </location>
</feature>
<feature type="compositionally biased region" description="Low complexity" evidence="1">
    <location>
        <begin position="352"/>
        <end position="364"/>
    </location>
</feature>
<dbReference type="OrthoDB" id="2368680at2759"/>
<sequence>MPTESELKKLTVSQLKALCKEQRISGYSKLAKDAIIQKLLAASSPTQLTTQVVPDKSAATHSATPSSENTTSSPSNPARDTIVPAGADGGSTLEPFPQKPSNPPASQSHTSTAPVDASTSTRVDAQPDPKSRPKKQKKAPATPSQSDTRVPSTPHAPLPEPNPAPAASTPNASQSSPPNATPAASTPSTPLQASPPNPTLATSSISSQPSPLNPTLTASTGTSSQSSVPNPTPDVAIPPVDAQPAAKPRPKKKKSPPPSSGSQSSVPTSASDPVFKVPALPQRLIQDSSTAVPTVPITSTSASVPTTTASASTTAAKKRKIADKSTPDSDGVAAASTAPKKRKKDPPTDSVPSPAEATTASSTASKKKKTAAPTNTISSATKATTLPTASSSTASQKKKTVAPTNSVPSAAKPATPNAFTPPAASSSRASAAPLLPTIDSNIPSVSDHPPKTPKRPAGPTATDQPPPKKQKLAPLLPTAQPSASKVLLPQAAPPPLPAVVPIPQDAAQLPQPKAKRFVPLVVTKKPQVPVAAPAPLVPSTAVPPAISNDASVVEVLYHLDFPTTPAPPLLTSITLPPKKSERKRVPNLSVRLSFLADEDIGKFVSVSRVFRYAAYLSAVDRLKREFTGQRLKLMLEKYPQATTNMWPYLRQRRQEVSTRKQEYRTSFLSRAITLTSGSESGNPISERLWTSPDHERQIVIALRFLLTRLFFSVSVGGGREGKGWDEGQIVDAQELVAGEVWTITVQHSAISKESFYVLEPTCEPLTAVPDSVSSAGTVGVPVRADWATYIAQRASSKEKSPVPRLLECLSWTNHEEYQLGISRLWLRRIEGEGETGRMKRVMAERYILACVVANSLSGRYMSATQMAQDFAGLPEGAPARAILNPKVNLFLPAHHHVESVHFTTSGRALHSALAIVQTPGRMYFILRDNGMQVGCEEEGVAEVWMNILGCNSSGVALQK</sequence>
<accession>A0A8H6XQK8</accession>
<feature type="compositionally biased region" description="Polar residues" evidence="1">
    <location>
        <begin position="104"/>
        <end position="123"/>
    </location>
</feature>
<evidence type="ECO:0000313" key="2">
    <source>
        <dbReference type="EMBL" id="KAF7346173.1"/>
    </source>
</evidence>
<feature type="compositionally biased region" description="Low complexity" evidence="1">
    <location>
        <begin position="165"/>
        <end position="192"/>
    </location>
</feature>
<dbReference type="EMBL" id="JACAZH010000019">
    <property type="protein sequence ID" value="KAF7346173.1"/>
    <property type="molecule type" value="Genomic_DNA"/>
</dbReference>
<dbReference type="Proteomes" id="UP000623467">
    <property type="component" value="Unassembled WGS sequence"/>
</dbReference>
<comment type="caution">
    <text evidence="2">The sequence shown here is derived from an EMBL/GenBank/DDBJ whole genome shotgun (WGS) entry which is preliminary data.</text>
</comment>
<feature type="compositionally biased region" description="Low complexity" evidence="1">
    <location>
        <begin position="62"/>
        <end position="78"/>
    </location>
</feature>
<organism evidence="2 3">
    <name type="scientific">Mycena sanguinolenta</name>
    <dbReference type="NCBI Taxonomy" id="230812"/>
    <lineage>
        <taxon>Eukaryota</taxon>
        <taxon>Fungi</taxon>
        <taxon>Dikarya</taxon>
        <taxon>Basidiomycota</taxon>
        <taxon>Agaricomycotina</taxon>
        <taxon>Agaricomycetes</taxon>
        <taxon>Agaricomycetidae</taxon>
        <taxon>Agaricales</taxon>
        <taxon>Marasmiineae</taxon>
        <taxon>Mycenaceae</taxon>
        <taxon>Mycena</taxon>
    </lineage>
</organism>
<evidence type="ECO:0000256" key="1">
    <source>
        <dbReference type="SAM" id="MobiDB-lite"/>
    </source>
</evidence>
<feature type="compositionally biased region" description="Low complexity" evidence="1">
    <location>
        <begin position="260"/>
        <end position="271"/>
    </location>
</feature>
<feature type="region of interest" description="Disordered" evidence="1">
    <location>
        <begin position="42"/>
        <end position="474"/>
    </location>
</feature>
<feature type="compositionally biased region" description="Low complexity" evidence="1">
    <location>
        <begin position="292"/>
        <end position="315"/>
    </location>
</feature>
<reference evidence="2" key="1">
    <citation type="submission" date="2020-05" db="EMBL/GenBank/DDBJ databases">
        <title>Mycena genomes resolve the evolution of fungal bioluminescence.</title>
        <authorList>
            <person name="Tsai I.J."/>
        </authorList>
    </citation>
    <scope>NUCLEOTIDE SEQUENCE</scope>
    <source>
        <strain evidence="2">160909Yilan</strain>
    </source>
</reference>
<feature type="compositionally biased region" description="Low complexity" evidence="1">
    <location>
        <begin position="410"/>
        <end position="436"/>
    </location>
</feature>
<evidence type="ECO:0000313" key="3">
    <source>
        <dbReference type="Proteomes" id="UP000623467"/>
    </source>
</evidence>